<feature type="region of interest" description="Disordered" evidence="1">
    <location>
        <begin position="1"/>
        <end position="20"/>
    </location>
</feature>
<evidence type="ECO:0000256" key="1">
    <source>
        <dbReference type="SAM" id="MobiDB-lite"/>
    </source>
</evidence>
<gene>
    <name evidence="2" type="ORF">ILEXP_LOCUS8307</name>
</gene>
<dbReference type="AlphaFoldDB" id="A0ABC8R718"/>
<sequence>MERGQDGEMVETGRPTPMGGASTVLGAMGNVSPSLGGSMGNASALLSGAMGDASSPLGGALSTGDLHVASAIGRVLGGGSNMACKAGNLVGGAHGAGLVNGAHVVVKANGAQSAEVGGAQGAM</sequence>
<reference evidence="2 3" key="1">
    <citation type="submission" date="2024-02" db="EMBL/GenBank/DDBJ databases">
        <authorList>
            <person name="Vignale AGUSTIN F."/>
            <person name="Sosa J E."/>
            <person name="Modenutti C."/>
        </authorList>
    </citation>
    <scope>NUCLEOTIDE SEQUENCE [LARGE SCALE GENOMIC DNA]</scope>
</reference>
<keyword evidence="3" id="KW-1185">Reference proteome</keyword>
<accession>A0ABC8R718</accession>
<name>A0ABC8R718_9AQUA</name>
<proteinExistence type="predicted"/>
<organism evidence="2 3">
    <name type="scientific">Ilex paraguariensis</name>
    <name type="common">yerba mate</name>
    <dbReference type="NCBI Taxonomy" id="185542"/>
    <lineage>
        <taxon>Eukaryota</taxon>
        <taxon>Viridiplantae</taxon>
        <taxon>Streptophyta</taxon>
        <taxon>Embryophyta</taxon>
        <taxon>Tracheophyta</taxon>
        <taxon>Spermatophyta</taxon>
        <taxon>Magnoliopsida</taxon>
        <taxon>eudicotyledons</taxon>
        <taxon>Gunneridae</taxon>
        <taxon>Pentapetalae</taxon>
        <taxon>asterids</taxon>
        <taxon>campanulids</taxon>
        <taxon>Aquifoliales</taxon>
        <taxon>Aquifoliaceae</taxon>
        <taxon>Ilex</taxon>
    </lineage>
</organism>
<protein>
    <submittedName>
        <fullName evidence="2">Uncharacterized protein</fullName>
    </submittedName>
</protein>
<comment type="caution">
    <text evidence="2">The sequence shown here is derived from an EMBL/GenBank/DDBJ whole genome shotgun (WGS) entry which is preliminary data.</text>
</comment>
<evidence type="ECO:0000313" key="3">
    <source>
        <dbReference type="Proteomes" id="UP001642360"/>
    </source>
</evidence>
<dbReference type="Proteomes" id="UP001642360">
    <property type="component" value="Unassembled WGS sequence"/>
</dbReference>
<feature type="non-terminal residue" evidence="2">
    <location>
        <position position="123"/>
    </location>
</feature>
<dbReference type="EMBL" id="CAUOFW020001077">
    <property type="protein sequence ID" value="CAK9140795.1"/>
    <property type="molecule type" value="Genomic_DNA"/>
</dbReference>
<evidence type="ECO:0000313" key="2">
    <source>
        <dbReference type="EMBL" id="CAK9140795.1"/>
    </source>
</evidence>